<evidence type="ECO:0000313" key="5">
    <source>
        <dbReference type="EMBL" id="KKQ89941.1"/>
    </source>
</evidence>
<gene>
    <name evidence="5" type="ORF">UT12_C0005G0009</name>
</gene>
<organism evidence="5 6">
    <name type="scientific">Candidatus Curtissbacteria bacterium GW2011_GWC2_38_9</name>
    <dbReference type="NCBI Taxonomy" id="1618414"/>
    <lineage>
        <taxon>Bacteria</taxon>
        <taxon>Candidatus Curtissiibacteriota</taxon>
    </lineage>
</organism>
<dbReference type="Pfam" id="PF00294">
    <property type="entry name" value="PfkB"/>
    <property type="match status" value="1"/>
</dbReference>
<name>A0A0G0PKV9_9BACT</name>
<reference evidence="5 6" key="1">
    <citation type="journal article" date="2015" name="Nature">
        <title>rRNA introns, odd ribosomes, and small enigmatic genomes across a large radiation of phyla.</title>
        <authorList>
            <person name="Brown C.T."/>
            <person name="Hug L.A."/>
            <person name="Thomas B.C."/>
            <person name="Sharon I."/>
            <person name="Castelle C.J."/>
            <person name="Singh A."/>
            <person name="Wilkins M.J."/>
            <person name="Williams K.H."/>
            <person name="Banfield J.F."/>
        </authorList>
    </citation>
    <scope>NUCLEOTIDE SEQUENCE [LARGE SCALE GENOMIC DNA]</scope>
</reference>
<dbReference type="PANTHER" id="PTHR43320:SF3">
    <property type="entry name" value="CARBOHYDRATE KINASE PFKB DOMAIN-CONTAINING PROTEIN"/>
    <property type="match status" value="1"/>
</dbReference>
<evidence type="ECO:0000259" key="4">
    <source>
        <dbReference type="Pfam" id="PF00294"/>
    </source>
</evidence>
<dbReference type="AlphaFoldDB" id="A0A0G0PKV9"/>
<dbReference type="InterPro" id="IPR029056">
    <property type="entry name" value="Ribokinase-like"/>
</dbReference>
<evidence type="ECO:0000256" key="2">
    <source>
        <dbReference type="ARBA" id="ARBA00022679"/>
    </source>
</evidence>
<dbReference type="CDD" id="cd01168">
    <property type="entry name" value="adenosine_kinase"/>
    <property type="match status" value="1"/>
</dbReference>
<dbReference type="InterPro" id="IPR052700">
    <property type="entry name" value="Carb_kinase_PfkB-like"/>
</dbReference>
<protein>
    <submittedName>
        <fullName evidence="5">Carbohydrate kinase</fullName>
    </submittedName>
</protein>
<keyword evidence="2" id="KW-0808">Transferase</keyword>
<dbReference type="PANTHER" id="PTHR43320">
    <property type="entry name" value="SUGAR KINASE"/>
    <property type="match status" value="1"/>
</dbReference>
<dbReference type="EMBL" id="LBVP01000005">
    <property type="protein sequence ID" value="KKQ89941.1"/>
    <property type="molecule type" value="Genomic_DNA"/>
</dbReference>
<evidence type="ECO:0000256" key="1">
    <source>
        <dbReference type="ARBA" id="ARBA00010688"/>
    </source>
</evidence>
<comment type="similarity">
    <text evidence="1">Belongs to the carbohydrate kinase PfkB family.</text>
</comment>
<dbReference type="SUPFAM" id="SSF53613">
    <property type="entry name" value="Ribokinase-like"/>
    <property type="match status" value="1"/>
</dbReference>
<evidence type="ECO:0000256" key="3">
    <source>
        <dbReference type="ARBA" id="ARBA00022777"/>
    </source>
</evidence>
<accession>A0A0G0PKV9</accession>
<proteinExistence type="inferred from homology"/>
<sequence>MLDIIGIGSAFVDYFFRTDEDFLKKYNLKPEDDFLFGEKKINPNTIFSQLRPITKSPGGIALNTIATLAKLGVNVGYYGVIGKDENGDFWLKNIGRVDTSKVNTAGKMSICTCLLTHRGKRRTFVSQVNPNDFNFLKNLDYNYLNNVKFIHLGPLILNSRKGIKRSIKLIEKIIKPKLSFSPSILYIAEGWENLLPIFKKTYILFVNQKEMKYLTHQNPKSGSKKLLKYGPKIVVCTLAEKGALVTTSNDQFHSPRVDVAKIIDTTGAGDAFAAGFLYGLIKNKSLKWSANFANQIAAKSLTDFGLQWLKPAHFS</sequence>
<dbReference type="InterPro" id="IPR002173">
    <property type="entry name" value="Carboh/pur_kinase_PfkB_CS"/>
</dbReference>
<evidence type="ECO:0000313" key="6">
    <source>
        <dbReference type="Proteomes" id="UP000034893"/>
    </source>
</evidence>
<comment type="caution">
    <text evidence="5">The sequence shown here is derived from an EMBL/GenBank/DDBJ whole genome shotgun (WGS) entry which is preliminary data.</text>
</comment>
<dbReference type="GO" id="GO:0016301">
    <property type="term" value="F:kinase activity"/>
    <property type="evidence" value="ECO:0007669"/>
    <property type="project" value="UniProtKB-KW"/>
</dbReference>
<feature type="domain" description="Carbohydrate kinase PfkB" evidence="4">
    <location>
        <begin position="52"/>
        <end position="307"/>
    </location>
</feature>
<dbReference type="Proteomes" id="UP000034893">
    <property type="component" value="Unassembled WGS sequence"/>
</dbReference>
<dbReference type="PROSITE" id="PS00584">
    <property type="entry name" value="PFKB_KINASES_2"/>
    <property type="match status" value="1"/>
</dbReference>
<dbReference type="InterPro" id="IPR011611">
    <property type="entry name" value="PfkB_dom"/>
</dbReference>
<keyword evidence="3 5" id="KW-0418">Kinase</keyword>
<dbReference type="Gene3D" id="3.40.1190.20">
    <property type="match status" value="1"/>
</dbReference>